<organism evidence="1 2">
    <name type="scientific">Pyrodictium occultum</name>
    <dbReference type="NCBI Taxonomy" id="2309"/>
    <lineage>
        <taxon>Archaea</taxon>
        <taxon>Thermoproteota</taxon>
        <taxon>Thermoprotei</taxon>
        <taxon>Desulfurococcales</taxon>
        <taxon>Pyrodictiaceae</taxon>
        <taxon>Pyrodictium</taxon>
    </lineage>
</organism>
<comment type="caution">
    <text evidence="1">The sequence shown here is derived from an EMBL/GenBank/DDBJ whole genome shotgun (WGS) entry which is preliminary data.</text>
</comment>
<evidence type="ECO:0000313" key="2">
    <source>
        <dbReference type="Proteomes" id="UP000053352"/>
    </source>
</evidence>
<dbReference type="Proteomes" id="UP000053352">
    <property type="component" value="Unassembled WGS sequence"/>
</dbReference>
<protein>
    <submittedName>
        <fullName evidence="1">Uncharacterized protein</fullName>
    </submittedName>
</protein>
<keyword evidence="2" id="KW-1185">Reference proteome</keyword>
<dbReference type="EMBL" id="LNTB01000001">
    <property type="protein sequence ID" value="KSW12222.1"/>
    <property type="molecule type" value="Genomic_DNA"/>
</dbReference>
<evidence type="ECO:0000313" key="1">
    <source>
        <dbReference type="EMBL" id="KSW12222.1"/>
    </source>
</evidence>
<gene>
    <name evidence="1" type="ORF">CF15_05555</name>
</gene>
<name>A0A0V8RVZ2_PYROC</name>
<accession>A0A0V8RVZ2</accession>
<dbReference type="AlphaFoldDB" id="A0A0V8RVZ2"/>
<proteinExistence type="predicted"/>
<sequence>MLYKRAGEYLLILDTLSSFMHLRIGEKPGLVKYRNGVVALFFQDYVRLVNPAAGFVDVPSVERSLEPLGYSMDGDVLLYNTNDNVVYLVDKLGGIKPLVRCRDASPIPSYEGYSILDCDGRIIGGSSALASYALNLVKRALALHNAVVVFPYVVVTRDNEVSIIELGRVSSILFEVSPSSRRLSRAVGAGKLGESGVNNLVSIMESEIFGKLVDAEIRLEGARLWTTNSGTLCLRENYCGQSILEAWGKLVGIDSVESIELLVGDNRVEPLTLHEDNNLFHVVYVLGFRPNASRIALRENATGALAEIERIREHQLSLEVTVMEVVPRGLDIVEVVFRVDTNMELYKLLVLPRFVKARVKSAQKHARLYSALVPVEDLVNSDNIGVVGVNDNGILLKTEARLVKPLEDVLGSIERFDIDIRRGRLYIVMELSRPGYLAARVNGLDVVVEAGPRLPLRVPGGPVELTLRDARGVRNLRLFGPTESKVNVGLLDRKRMYLGCSYECIVLCYGKPLNSGTVVIDIERLLDSGNGACKVINIGYGFVREHRLDAIRALMLLGARAGIALAQLLKLR</sequence>
<reference evidence="1 2" key="1">
    <citation type="submission" date="2015-11" db="EMBL/GenBank/DDBJ databases">
        <title>Genome sequence of Pyrodictium occultum PL-19, a marine hyperthermophilic archaeon isolated from Volcano, Italy.</title>
        <authorList>
            <person name="Utturkar S."/>
            <person name="Huber H."/>
            <person name="Leptihn S."/>
            <person name="Brown S."/>
            <person name="Stetter K.O."/>
            <person name="Podar M."/>
        </authorList>
    </citation>
    <scope>NUCLEOTIDE SEQUENCE [LARGE SCALE GENOMIC DNA]</scope>
    <source>
        <strain evidence="1 2">PL-19</strain>
    </source>
</reference>